<feature type="transmembrane region" description="Helical" evidence="6">
    <location>
        <begin position="43"/>
        <end position="64"/>
    </location>
</feature>
<dbReference type="GO" id="GO:0016020">
    <property type="term" value="C:membrane"/>
    <property type="evidence" value="ECO:0007669"/>
    <property type="project" value="UniProtKB-SubCell"/>
</dbReference>
<dbReference type="Gene3D" id="1.20.1070.10">
    <property type="entry name" value="Rhodopsin 7-helix transmembrane proteins"/>
    <property type="match status" value="1"/>
</dbReference>
<feature type="transmembrane region" description="Helical" evidence="6">
    <location>
        <begin position="187"/>
        <end position="207"/>
    </location>
</feature>
<keyword evidence="8" id="KW-1185">Reference proteome</keyword>
<feature type="transmembrane region" description="Helical" evidence="6">
    <location>
        <begin position="265"/>
        <end position="285"/>
    </location>
</feature>
<feature type="transmembrane region" description="Helical" evidence="6">
    <location>
        <begin position="228"/>
        <end position="253"/>
    </location>
</feature>
<feature type="transmembrane region" description="Helical" evidence="6">
    <location>
        <begin position="12"/>
        <end position="31"/>
    </location>
</feature>
<dbReference type="InterPro" id="IPR019421">
    <property type="entry name" value="7TM_GPCR_serpentine_rcpt_Srd"/>
</dbReference>
<protein>
    <submittedName>
        <fullName evidence="9">G_PROTEIN_RECEP_F1_2 domain-containing protein</fullName>
    </submittedName>
</protein>
<dbReference type="PANTHER" id="PTHR22945:SF40">
    <property type="entry name" value="SERPENTINE RECEPTOR, CLASS D (DELTA)-RELATED"/>
    <property type="match status" value="1"/>
</dbReference>
<name>A0A7I4YBI3_HAECO</name>
<dbReference type="PROSITE" id="PS50262">
    <property type="entry name" value="G_PROTEIN_RECEP_F1_2"/>
    <property type="match status" value="1"/>
</dbReference>
<accession>A0A7I4YBI3</accession>
<keyword evidence="5 6" id="KW-0472">Membrane</keyword>
<reference evidence="9" key="1">
    <citation type="submission" date="2020-12" db="UniProtKB">
        <authorList>
            <consortium name="WormBaseParasite"/>
        </authorList>
    </citation>
    <scope>IDENTIFICATION</scope>
    <source>
        <strain evidence="9">MHco3</strain>
    </source>
</reference>
<organism evidence="8 9">
    <name type="scientific">Haemonchus contortus</name>
    <name type="common">Barber pole worm</name>
    <dbReference type="NCBI Taxonomy" id="6289"/>
    <lineage>
        <taxon>Eukaryota</taxon>
        <taxon>Metazoa</taxon>
        <taxon>Ecdysozoa</taxon>
        <taxon>Nematoda</taxon>
        <taxon>Chromadorea</taxon>
        <taxon>Rhabditida</taxon>
        <taxon>Rhabditina</taxon>
        <taxon>Rhabditomorpha</taxon>
        <taxon>Strongyloidea</taxon>
        <taxon>Trichostrongylidae</taxon>
        <taxon>Haemonchus</taxon>
    </lineage>
</organism>
<dbReference type="OrthoDB" id="5829583at2759"/>
<dbReference type="Pfam" id="PF10317">
    <property type="entry name" value="7TM_GPCR_Srd"/>
    <property type="match status" value="1"/>
</dbReference>
<evidence type="ECO:0000256" key="1">
    <source>
        <dbReference type="ARBA" id="ARBA00004141"/>
    </source>
</evidence>
<dbReference type="InterPro" id="IPR050920">
    <property type="entry name" value="Nematode_rcpt-like_delta"/>
</dbReference>
<keyword evidence="4 6" id="KW-1133">Transmembrane helix</keyword>
<evidence type="ECO:0000256" key="6">
    <source>
        <dbReference type="SAM" id="Phobius"/>
    </source>
</evidence>
<dbReference type="SUPFAM" id="SSF81321">
    <property type="entry name" value="Family A G protein-coupled receptor-like"/>
    <property type="match status" value="1"/>
</dbReference>
<keyword evidence="3 6" id="KW-0812">Transmembrane</keyword>
<dbReference type="PANTHER" id="PTHR22945">
    <property type="entry name" value="SERPENTINE RECEPTOR, CLASS D DELTA"/>
    <property type="match status" value="1"/>
</dbReference>
<dbReference type="WBParaSite" id="HCON_00076965-00001">
    <property type="protein sequence ID" value="HCON_00076965-00001"/>
    <property type="gene ID" value="HCON_00076965"/>
</dbReference>
<evidence type="ECO:0000256" key="5">
    <source>
        <dbReference type="ARBA" id="ARBA00023136"/>
    </source>
</evidence>
<evidence type="ECO:0000256" key="2">
    <source>
        <dbReference type="ARBA" id="ARBA00009166"/>
    </source>
</evidence>
<evidence type="ECO:0000256" key="3">
    <source>
        <dbReference type="ARBA" id="ARBA00022692"/>
    </source>
</evidence>
<feature type="domain" description="G-protein coupled receptors family 1 profile" evidence="7">
    <location>
        <begin position="22"/>
        <end position="281"/>
    </location>
</feature>
<evidence type="ECO:0000259" key="7">
    <source>
        <dbReference type="PROSITE" id="PS50262"/>
    </source>
</evidence>
<feature type="transmembrane region" description="Helical" evidence="6">
    <location>
        <begin position="84"/>
        <end position="113"/>
    </location>
</feature>
<feature type="transmembrane region" description="Helical" evidence="6">
    <location>
        <begin position="125"/>
        <end position="149"/>
    </location>
</feature>
<sequence length="331" mass="37497">MDWVWWTSNSVSIIMNTTGIVANSFLLFMVLKKTPKHLISYSVLIFDTALCDLVACIGAIFMLLRVVSFGPNSYNFYYGPCRLFGPGICMIVQGLILSCHHHGIHSLLVSFAYRYYVLVRNPPRVYKVAATVILVYLPTFFVFVIAFVLSGEDQARVKADIEKNLGHNMSSECFSSEKEWGMTLSSYYLMLPPLPIYITILILRRLIMSKITIQTTMSERTQQLHKQLLRALAIQACLPVLYLGGIVVNMVGLLNIYNHPIMEYAFVYLFVPIPAINPLVSLYFVGPYRVWIRDKFFKSKQSTAKETAVTTVTALQQNGIVAPMQPQLLHS</sequence>
<dbReference type="InterPro" id="IPR017452">
    <property type="entry name" value="GPCR_Rhodpsn_7TM"/>
</dbReference>
<comment type="subcellular location">
    <subcellularLocation>
        <location evidence="1">Membrane</location>
        <topology evidence="1">Multi-pass membrane protein</topology>
    </subcellularLocation>
</comment>
<dbReference type="AlphaFoldDB" id="A0A7I4YBI3"/>
<evidence type="ECO:0000313" key="9">
    <source>
        <dbReference type="WBParaSite" id="HCON_00076965-00001"/>
    </source>
</evidence>
<dbReference type="OMA" id="SEKEWGM"/>
<comment type="similarity">
    <text evidence="2">Belongs to the nematode receptor-like protein srd family.</text>
</comment>
<dbReference type="Proteomes" id="UP000025227">
    <property type="component" value="Unplaced"/>
</dbReference>
<proteinExistence type="inferred from homology"/>
<evidence type="ECO:0000313" key="8">
    <source>
        <dbReference type="Proteomes" id="UP000025227"/>
    </source>
</evidence>
<evidence type="ECO:0000256" key="4">
    <source>
        <dbReference type="ARBA" id="ARBA00022989"/>
    </source>
</evidence>